<dbReference type="PROSITE" id="PS01311">
    <property type="entry name" value="LGT"/>
    <property type="match status" value="1"/>
</dbReference>
<keyword evidence="3 7" id="KW-0808">Transferase</keyword>
<evidence type="ECO:0000256" key="1">
    <source>
        <dbReference type="ARBA" id="ARBA00007150"/>
    </source>
</evidence>
<protein>
    <recommendedName>
        <fullName evidence="7">Phosphatidylglycerol--prolipoprotein diacylglyceryl transferase</fullName>
        <ecNumber evidence="7">2.5.1.145</ecNumber>
    </recommendedName>
</protein>
<evidence type="ECO:0000256" key="4">
    <source>
        <dbReference type="ARBA" id="ARBA00022692"/>
    </source>
</evidence>
<dbReference type="GO" id="GO:0042158">
    <property type="term" value="P:lipoprotein biosynthetic process"/>
    <property type="evidence" value="ECO:0007669"/>
    <property type="project" value="UniProtKB-UniRule"/>
</dbReference>
<comment type="subcellular location">
    <subcellularLocation>
        <location evidence="7">Cell membrane</location>
        <topology evidence="7">Multi-pass membrane protein</topology>
    </subcellularLocation>
</comment>
<dbReference type="AlphaFoldDB" id="A0A1Y5PB58"/>
<comment type="pathway">
    <text evidence="7">Protein modification; lipoprotein biosynthesis (diacylglyceryl transfer).</text>
</comment>
<keyword evidence="9" id="KW-0328">Glycosyltransferase</keyword>
<evidence type="ECO:0000256" key="5">
    <source>
        <dbReference type="ARBA" id="ARBA00022989"/>
    </source>
</evidence>
<evidence type="ECO:0000256" key="8">
    <source>
        <dbReference type="SAM" id="MobiDB-lite"/>
    </source>
</evidence>
<evidence type="ECO:0000256" key="7">
    <source>
        <dbReference type="HAMAP-Rule" id="MF_01147"/>
    </source>
</evidence>
<feature type="transmembrane region" description="Helical" evidence="7">
    <location>
        <begin position="54"/>
        <end position="74"/>
    </location>
</feature>
<feature type="region of interest" description="Disordered" evidence="8">
    <location>
        <begin position="328"/>
        <end position="397"/>
    </location>
</feature>
<feature type="transmembrane region" description="Helical" evidence="7">
    <location>
        <begin position="102"/>
        <end position="119"/>
    </location>
</feature>
<dbReference type="GO" id="GO:0005886">
    <property type="term" value="C:plasma membrane"/>
    <property type="evidence" value="ECO:0007669"/>
    <property type="project" value="UniProtKB-SubCell"/>
</dbReference>
<reference evidence="9" key="1">
    <citation type="submission" date="2016-03" db="EMBL/GenBank/DDBJ databases">
        <authorList>
            <person name="Ploux O."/>
        </authorList>
    </citation>
    <scope>NUCLEOTIDE SEQUENCE</scope>
    <source>
        <strain evidence="9">UC10</strain>
    </source>
</reference>
<keyword evidence="9" id="KW-0449">Lipoprotein</keyword>
<keyword evidence="6 7" id="KW-0472">Membrane</keyword>
<feature type="transmembrane region" description="Helical" evidence="7">
    <location>
        <begin position="126"/>
        <end position="144"/>
    </location>
</feature>
<comment type="catalytic activity">
    <reaction evidence="7">
        <text>L-cysteinyl-[prolipoprotein] + a 1,2-diacyl-sn-glycero-3-phospho-(1'-sn-glycerol) = an S-1,2-diacyl-sn-glyceryl-L-cysteinyl-[prolipoprotein] + sn-glycerol 1-phosphate + H(+)</text>
        <dbReference type="Rhea" id="RHEA:56712"/>
        <dbReference type="Rhea" id="RHEA-COMP:14679"/>
        <dbReference type="Rhea" id="RHEA-COMP:14680"/>
        <dbReference type="ChEBI" id="CHEBI:15378"/>
        <dbReference type="ChEBI" id="CHEBI:29950"/>
        <dbReference type="ChEBI" id="CHEBI:57685"/>
        <dbReference type="ChEBI" id="CHEBI:64716"/>
        <dbReference type="ChEBI" id="CHEBI:140658"/>
        <dbReference type="EC" id="2.5.1.145"/>
    </reaction>
</comment>
<dbReference type="HAMAP" id="MF_01147">
    <property type="entry name" value="Lgt"/>
    <property type="match status" value="1"/>
</dbReference>
<dbReference type="GO" id="GO:0008961">
    <property type="term" value="F:phosphatidylglycerol-prolipoprotein diacylglyceryl transferase activity"/>
    <property type="evidence" value="ECO:0007669"/>
    <property type="project" value="UniProtKB-UniRule"/>
</dbReference>
<keyword evidence="4 7" id="KW-0812">Transmembrane</keyword>
<comment type="similarity">
    <text evidence="1 7">Belongs to the Lgt family.</text>
</comment>
<evidence type="ECO:0000256" key="2">
    <source>
        <dbReference type="ARBA" id="ARBA00022475"/>
    </source>
</evidence>
<accession>A0A1Y5PB58</accession>
<comment type="function">
    <text evidence="7">Catalyzes the transfer of the diacylglyceryl group from phosphatidylglycerol to the sulfhydryl group of the N-terminal cysteine of a prolipoprotein, the first step in the formation of mature lipoproteins.</text>
</comment>
<keyword evidence="5 7" id="KW-1133">Transmembrane helix</keyword>
<dbReference type="EC" id="2.5.1.145" evidence="7"/>
<feature type="transmembrane region" description="Helical" evidence="7">
    <location>
        <begin position="222"/>
        <end position="241"/>
    </location>
</feature>
<sequence>MTTTVLAYFPSPPQGVWHLGPVPLRAYALCIIAGIIAALVIGDRRWVARGGERGVIYDIALWAVPFGLVGGRLYHLMTDWRTYFAEGGAGIGAALRIWDGGLGIWGAVALGGVGSWIACRRRGIPLPAFGDAIAPGIILAQAIGRLGNYFNQELYGRETTVPWGMEIFYRRDSSGMVDVHSLDGVSTGQVAAVVQPTFLYELVWNLAVFFFLIYLDRRFKIGHGRLFATYVAAYCVGRFWVELLRDDTATHIAGIRVNSFTSVFVFIGAIVYILLAPKGREDPTTLAGKQASSGPPEEESPAEKMAEDLVAVATGGGIAAAVSVAAEHDPEDAAAVGDVEEAEPEPEAEPEAEVEPEAEPEPEPEAEPEPVSEPEPEAEPVSEAEPEPVAAAVPPAQRREFRAVVRRVLWGVEVHRD</sequence>
<dbReference type="EMBL" id="FLQS01000022">
    <property type="protein sequence ID" value="SBS75925.1"/>
    <property type="molecule type" value="Genomic_DNA"/>
</dbReference>
<feature type="transmembrane region" description="Helical" evidence="7">
    <location>
        <begin position="24"/>
        <end position="42"/>
    </location>
</feature>
<dbReference type="UniPathway" id="UPA00664"/>
<evidence type="ECO:0000256" key="3">
    <source>
        <dbReference type="ARBA" id="ARBA00022679"/>
    </source>
</evidence>
<keyword evidence="2 7" id="KW-1003">Cell membrane</keyword>
<organism evidence="9">
    <name type="scientific">uncultured Mycobacterium sp</name>
    <dbReference type="NCBI Taxonomy" id="171292"/>
    <lineage>
        <taxon>Bacteria</taxon>
        <taxon>Bacillati</taxon>
        <taxon>Actinomycetota</taxon>
        <taxon>Actinomycetes</taxon>
        <taxon>Mycobacteriales</taxon>
        <taxon>Mycobacteriaceae</taxon>
        <taxon>Mycobacterium</taxon>
        <taxon>environmental samples</taxon>
    </lineage>
</organism>
<evidence type="ECO:0000256" key="6">
    <source>
        <dbReference type="ARBA" id="ARBA00023136"/>
    </source>
</evidence>
<dbReference type="PANTHER" id="PTHR30589">
    <property type="entry name" value="PROLIPOPROTEIN DIACYLGLYCERYL TRANSFERASE"/>
    <property type="match status" value="1"/>
</dbReference>
<dbReference type="Pfam" id="PF01790">
    <property type="entry name" value="LGT"/>
    <property type="match status" value="1"/>
</dbReference>
<proteinExistence type="inferred from homology"/>
<dbReference type="InterPro" id="IPR001640">
    <property type="entry name" value="Lgt"/>
</dbReference>
<name>A0A1Y5PB58_9MYCO</name>
<feature type="region of interest" description="Disordered" evidence="8">
    <location>
        <begin position="284"/>
        <end position="303"/>
    </location>
</feature>
<feature type="compositionally biased region" description="Low complexity" evidence="8">
    <location>
        <begin position="387"/>
        <end position="396"/>
    </location>
</feature>
<feature type="binding site" evidence="7">
    <location>
        <position position="145"/>
    </location>
    <ligand>
        <name>a 1,2-diacyl-sn-glycero-3-phospho-(1'-sn-glycerol)</name>
        <dbReference type="ChEBI" id="CHEBI:64716"/>
    </ligand>
</feature>
<feature type="transmembrane region" description="Helical" evidence="7">
    <location>
        <begin position="253"/>
        <end position="275"/>
    </location>
</feature>
<feature type="transmembrane region" description="Helical" evidence="7">
    <location>
        <begin position="198"/>
        <end position="215"/>
    </location>
</feature>
<dbReference type="NCBIfam" id="TIGR00544">
    <property type="entry name" value="lgt"/>
    <property type="match status" value="1"/>
</dbReference>
<dbReference type="PANTHER" id="PTHR30589:SF0">
    <property type="entry name" value="PHOSPHATIDYLGLYCEROL--PROLIPOPROTEIN DIACYLGLYCERYL TRANSFERASE"/>
    <property type="match status" value="1"/>
</dbReference>
<gene>
    <name evidence="7 9" type="primary">lgt</name>
    <name evidence="9" type="ORF">MHPYR_290001</name>
</gene>
<evidence type="ECO:0000313" key="9">
    <source>
        <dbReference type="EMBL" id="SBS75925.1"/>
    </source>
</evidence>
<feature type="compositionally biased region" description="Acidic residues" evidence="8">
    <location>
        <begin position="338"/>
        <end position="386"/>
    </location>
</feature>